<feature type="region of interest" description="Disordered" evidence="2">
    <location>
        <begin position="532"/>
        <end position="580"/>
    </location>
</feature>
<feature type="domain" description="DUF4140" evidence="4">
    <location>
        <begin position="31"/>
        <end position="154"/>
    </location>
</feature>
<feature type="coiled-coil region" evidence="1">
    <location>
        <begin position="123"/>
        <end position="150"/>
    </location>
</feature>
<feature type="compositionally biased region" description="Polar residues" evidence="2">
    <location>
        <begin position="274"/>
        <end position="296"/>
    </location>
</feature>
<feature type="region of interest" description="Disordered" evidence="2">
    <location>
        <begin position="214"/>
        <end position="236"/>
    </location>
</feature>
<dbReference type="PANTHER" id="PTHR31005">
    <property type="entry name" value="DUF4139 DOMAIN-CONTAINING PROTEIN"/>
    <property type="match status" value="1"/>
</dbReference>
<feature type="domain" description="DUF4139" evidence="3">
    <location>
        <begin position="317"/>
        <end position="818"/>
    </location>
</feature>
<evidence type="ECO:0000256" key="1">
    <source>
        <dbReference type="SAM" id="Coils"/>
    </source>
</evidence>
<reference evidence="5" key="1">
    <citation type="journal article" date="2020" name="Stud. Mycol.">
        <title>101 Dothideomycetes genomes: a test case for predicting lifestyles and emergence of pathogens.</title>
        <authorList>
            <person name="Haridas S."/>
            <person name="Albert R."/>
            <person name="Binder M."/>
            <person name="Bloem J."/>
            <person name="Labutti K."/>
            <person name="Salamov A."/>
            <person name="Andreopoulos B."/>
            <person name="Baker S."/>
            <person name="Barry K."/>
            <person name="Bills G."/>
            <person name="Bluhm B."/>
            <person name="Cannon C."/>
            <person name="Castanera R."/>
            <person name="Culley D."/>
            <person name="Daum C."/>
            <person name="Ezra D."/>
            <person name="Gonzalez J."/>
            <person name="Henrissat B."/>
            <person name="Kuo A."/>
            <person name="Liang C."/>
            <person name="Lipzen A."/>
            <person name="Lutzoni F."/>
            <person name="Magnuson J."/>
            <person name="Mondo S."/>
            <person name="Nolan M."/>
            <person name="Ohm R."/>
            <person name="Pangilinan J."/>
            <person name="Park H.-J."/>
            <person name="Ramirez L."/>
            <person name="Alfaro M."/>
            <person name="Sun H."/>
            <person name="Tritt A."/>
            <person name="Yoshinaga Y."/>
            <person name="Zwiers L.-H."/>
            <person name="Turgeon B."/>
            <person name="Goodwin S."/>
            <person name="Spatafora J."/>
            <person name="Crous P."/>
            <person name="Grigoriev I."/>
        </authorList>
    </citation>
    <scope>NUCLEOTIDE SEQUENCE</scope>
    <source>
        <strain evidence="5">CBS 122681</strain>
    </source>
</reference>
<evidence type="ECO:0000256" key="2">
    <source>
        <dbReference type="SAM" id="MobiDB-lite"/>
    </source>
</evidence>
<protein>
    <recommendedName>
        <fullName evidence="7">DUF4139 domain-containing protein</fullName>
    </recommendedName>
</protein>
<dbReference type="PANTHER" id="PTHR31005:SF8">
    <property type="entry name" value="DUF4139 DOMAIN-CONTAINING PROTEIN"/>
    <property type="match status" value="1"/>
</dbReference>
<dbReference type="OrthoDB" id="10068793at2759"/>
<dbReference type="InterPro" id="IPR025554">
    <property type="entry name" value="DUF4140"/>
</dbReference>
<feature type="region of interest" description="Disordered" evidence="2">
    <location>
        <begin position="98"/>
        <end position="120"/>
    </location>
</feature>
<evidence type="ECO:0008006" key="7">
    <source>
        <dbReference type="Google" id="ProtNLM"/>
    </source>
</evidence>
<keyword evidence="1" id="KW-0175">Coiled coil</keyword>
<dbReference type="Pfam" id="PF13600">
    <property type="entry name" value="DUF4140"/>
    <property type="match status" value="1"/>
</dbReference>
<evidence type="ECO:0000313" key="5">
    <source>
        <dbReference type="EMBL" id="KAF2657489.1"/>
    </source>
</evidence>
<dbReference type="Proteomes" id="UP000799324">
    <property type="component" value="Unassembled WGS sequence"/>
</dbReference>
<dbReference type="EMBL" id="MU004324">
    <property type="protein sequence ID" value="KAF2657489.1"/>
    <property type="molecule type" value="Genomic_DNA"/>
</dbReference>
<evidence type="ECO:0000259" key="3">
    <source>
        <dbReference type="Pfam" id="PF13598"/>
    </source>
</evidence>
<dbReference type="InterPro" id="IPR037291">
    <property type="entry name" value="DUF4139"/>
</dbReference>
<sequence>MFGSIQLSDSSMPADASKQKYNIKDLSTKSVTLYSTRAHVSRVIDNVRLQPGPNEVEIFGLSPTVDEHSIQIEGQGNASIVDLSVQLVPNRDIYEEVYPDETDASDSESDSEYRDSDDDEDAVKAIADELEALHTQVREASERQTSANEQLATWDRYAKTSNTEHVSPDEISKLLARYEEDRKKVFGIHSAAAQELKELQKQINRKEDERLKAAKGALKQQEKLEKQKAKERRKKELKRFEKEKEARYLRQERLRYWAKKVYKITLLLESTSLDTPGSSRRNSIDSVTLSPSSPIVEQSGKPPGKDATTAPTTVSLVLSYVTKEAGWNPRYDLRISSVQKTATIIYRTEFLNRTSETWKDAKLSFSTSQTSYQGLDDVVPFMNAWHVKLAKYDPGSGGLLSPEESFKTRGGRTGGETFNRADVFGLDDKFIPSLQSKRPLQVQQVSTGGGLFGSSFGAHGTANNNSNTTAFGSSSHSVPPPPPPAAAFAAHAISYHGEEVHALGNEQIDQAIMSARAAPRARMGLQSKSFKKSSTSLFGRHKKDDNTYDDQSANTAAHEPIVEDEDEEPDAGNGFDFQETSWEDNGLTATYDVPGTRTLAPSSLTRRHKIASLHAANIHLSHICVAKLRSAAFLRAKIRNPSSSVTLLKGSAGVTLDGSFLGNMTLPRVSPGQVFDLPLGVDPAIHVNYPKPSVLRSTQGLIFNKESAQIFTRSIWLNNTRPQPVELLVLDQVPVSEDERLRVVIVTPRGLTKEGDSVKAGVSAKEGSSGAVAEKERKGEAWGSAVAKLKKNGEVGWTVKMEGGKGCLLKLEYEARLPPSEKIVPAG</sequence>
<organism evidence="5 6">
    <name type="scientific">Lophiostoma macrostomum CBS 122681</name>
    <dbReference type="NCBI Taxonomy" id="1314788"/>
    <lineage>
        <taxon>Eukaryota</taxon>
        <taxon>Fungi</taxon>
        <taxon>Dikarya</taxon>
        <taxon>Ascomycota</taxon>
        <taxon>Pezizomycotina</taxon>
        <taxon>Dothideomycetes</taxon>
        <taxon>Pleosporomycetidae</taxon>
        <taxon>Pleosporales</taxon>
        <taxon>Lophiostomataceae</taxon>
        <taxon>Lophiostoma</taxon>
    </lineage>
</organism>
<evidence type="ECO:0000313" key="6">
    <source>
        <dbReference type="Proteomes" id="UP000799324"/>
    </source>
</evidence>
<feature type="region of interest" description="Disordered" evidence="2">
    <location>
        <begin position="463"/>
        <end position="484"/>
    </location>
</feature>
<gene>
    <name evidence="5" type="ORF">K491DRAFT_690938</name>
</gene>
<evidence type="ECO:0000259" key="4">
    <source>
        <dbReference type="Pfam" id="PF13600"/>
    </source>
</evidence>
<keyword evidence="6" id="KW-1185">Reference proteome</keyword>
<dbReference type="Pfam" id="PF13598">
    <property type="entry name" value="DUF4139"/>
    <property type="match status" value="1"/>
</dbReference>
<dbReference type="AlphaFoldDB" id="A0A6A6TBY8"/>
<feature type="region of interest" description="Disordered" evidence="2">
    <location>
        <begin position="274"/>
        <end position="310"/>
    </location>
</feature>
<feature type="compositionally biased region" description="Polar residues" evidence="2">
    <location>
        <begin position="463"/>
        <end position="477"/>
    </location>
</feature>
<dbReference type="InterPro" id="IPR011935">
    <property type="entry name" value="CHP02231"/>
</dbReference>
<name>A0A6A6TBY8_9PLEO</name>
<accession>A0A6A6TBY8</accession>
<proteinExistence type="predicted"/>